<feature type="compositionally biased region" description="Polar residues" evidence="1">
    <location>
        <begin position="703"/>
        <end position="717"/>
    </location>
</feature>
<feature type="compositionally biased region" description="Basic and acidic residues" evidence="1">
    <location>
        <begin position="658"/>
        <end position="676"/>
    </location>
</feature>
<feature type="region of interest" description="Disordered" evidence="1">
    <location>
        <begin position="644"/>
        <end position="676"/>
    </location>
</feature>
<comment type="caution">
    <text evidence="2">The sequence shown here is derived from an EMBL/GenBank/DDBJ whole genome shotgun (WGS) entry which is preliminary data.</text>
</comment>
<reference evidence="2 3" key="1">
    <citation type="submission" date="2023-08" db="EMBL/GenBank/DDBJ databases">
        <title>A Necator americanus chromosomal reference genome.</title>
        <authorList>
            <person name="Ilik V."/>
            <person name="Petrzelkova K.J."/>
            <person name="Pardy F."/>
            <person name="Fuh T."/>
            <person name="Niatou-Singa F.S."/>
            <person name="Gouil Q."/>
            <person name="Baker L."/>
            <person name="Ritchie M.E."/>
            <person name="Jex A.R."/>
            <person name="Gazzola D."/>
            <person name="Li H."/>
            <person name="Toshio Fujiwara R."/>
            <person name="Zhan B."/>
            <person name="Aroian R.V."/>
            <person name="Pafco B."/>
            <person name="Schwarz E.M."/>
        </authorList>
    </citation>
    <scope>NUCLEOTIDE SEQUENCE [LARGE SCALE GENOMIC DNA]</scope>
    <source>
        <strain evidence="2 3">Aroian</strain>
        <tissue evidence="2">Whole animal</tissue>
    </source>
</reference>
<protein>
    <submittedName>
        <fullName evidence="2">Uncharacterized protein</fullName>
    </submittedName>
</protein>
<evidence type="ECO:0000313" key="2">
    <source>
        <dbReference type="EMBL" id="KAK6733141.1"/>
    </source>
</evidence>
<feature type="region of interest" description="Disordered" evidence="1">
    <location>
        <begin position="695"/>
        <end position="717"/>
    </location>
</feature>
<evidence type="ECO:0000256" key="1">
    <source>
        <dbReference type="SAM" id="MobiDB-lite"/>
    </source>
</evidence>
<feature type="region of interest" description="Disordered" evidence="1">
    <location>
        <begin position="20"/>
        <end position="40"/>
    </location>
</feature>
<dbReference type="Proteomes" id="UP001303046">
    <property type="component" value="Unassembled WGS sequence"/>
</dbReference>
<name>A0ABR1C564_NECAM</name>
<feature type="compositionally biased region" description="Polar residues" evidence="1">
    <location>
        <begin position="644"/>
        <end position="654"/>
    </location>
</feature>
<keyword evidence="3" id="KW-1185">Reference proteome</keyword>
<accession>A0ABR1C564</accession>
<dbReference type="EMBL" id="JAVFWL010000002">
    <property type="protein sequence ID" value="KAK6733141.1"/>
    <property type="molecule type" value="Genomic_DNA"/>
</dbReference>
<sequence>MISGVQFGPKLSCFDVYGKSSDHPVRVEAPRRKKESSNRRGKFTVFDDEPVCITPTHPLAQAKKELSELWTRKDEDLDWNSMINSESISTHSKQQYDEKRRSLDEMTSMEFAQAWSVVADSAKDNTSRKSTEMLDEFEQEVPTSSTFTSSHISTDVDAYQRSYADLSTVRSTTGLEDSRISFALHDLTGPVRTKRREKELMKYMGVNNLDFNIAKRHAPKDNEEVMTGVFLNGVFRSKSREATTSESVIVERMFPDPARNTEKEIAAYTNNDSGTKLQSSVIEAKDITSLIRQISQSRADLMCTAMDGHATLESAERMFQRANDWFSHMLDELEKRIKNERNLEKQNRRHIEKMLHPVVQKLCDLQLVYEALDFLDKRTKTCGETVTRSKDNMRNARRIIAKLMSLDSKRSQPTLEPGNTYNLASETSTAFHQMEQSLLETSPFTARSTLAAKLIDTVITQMRGIHKTVIQEIPRRLLSEYLAHLGPPTAKTSKGAPPMIYDTRKLLSAPRRRKYCPYIKLDPWPTEGSRISDTDVTNSSTILSAKISTVSLSDYHESAMSNTPTDSGLSHKADIFVDFNVNKNLSEDQPPSAVGTRGCTASDTSLCNSFEEAKIIRNPLKRNENAPKSTAPVVAAPHIATVPQSAATIAQKPSKTPDPIRSRIRKEADSKVSKRKKGEYLKSAEKLCALNELLDKKPKGMSPLNTARTQISDPLDI</sequence>
<proteinExistence type="predicted"/>
<organism evidence="2 3">
    <name type="scientific">Necator americanus</name>
    <name type="common">Human hookworm</name>
    <dbReference type="NCBI Taxonomy" id="51031"/>
    <lineage>
        <taxon>Eukaryota</taxon>
        <taxon>Metazoa</taxon>
        <taxon>Ecdysozoa</taxon>
        <taxon>Nematoda</taxon>
        <taxon>Chromadorea</taxon>
        <taxon>Rhabditida</taxon>
        <taxon>Rhabditina</taxon>
        <taxon>Rhabditomorpha</taxon>
        <taxon>Strongyloidea</taxon>
        <taxon>Ancylostomatidae</taxon>
        <taxon>Bunostominae</taxon>
        <taxon>Necator</taxon>
    </lineage>
</organism>
<gene>
    <name evidence="2" type="primary">Necator_chrII.g4896</name>
    <name evidence="2" type="ORF">RB195_017104</name>
</gene>
<feature type="compositionally biased region" description="Basic and acidic residues" evidence="1">
    <location>
        <begin position="20"/>
        <end position="38"/>
    </location>
</feature>
<evidence type="ECO:0000313" key="3">
    <source>
        <dbReference type="Proteomes" id="UP001303046"/>
    </source>
</evidence>